<feature type="compositionally biased region" description="Low complexity" evidence="1">
    <location>
        <begin position="148"/>
        <end position="165"/>
    </location>
</feature>
<evidence type="ECO:0000313" key="5">
    <source>
        <dbReference type="Proteomes" id="UP001558632"/>
    </source>
</evidence>
<feature type="signal peptide" evidence="2">
    <location>
        <begin position="1"/>
        <end position="19"/>
    </location>
</feature>
<sequence length="432" mass="48322">MKVFIFLFILNVKFQSSTAQWGYDGYTYGGYGGLGYGYGGHGYDSYGYGSYGYGNPYPSGFYQQSPFIVQQLPSYTQPGSGSNGQNNAATDGQSCTSQADCGNKSLFCVSGQCQSMEPTTQKCNSNEECPSGICKARFCWGPPGASSQTPDQQQPDQNQNTQQPDGHCNTQDDCSATQMCSKVTANTCVKGYSIEITCSSDSDCDKKDVCKAGTCWKEGEPGGGEPGDPCKDHEMRGRFYVWEKQRLQIFSLLGKSRNGWRPIGGFMHCIQKESFLASLLNSTMLAGTADILNENESIKNLTIQQMTEDNNTEEFPAINAFILVRIFEKHRTKNYQKHITGYSFGILLLSLSMILHNLKITESKSNEFPSTMECLRKNLWVTFYISAQSGNLSEKTKYADQSVIEHIRLYHRMRYSNRCILAMDFFVLDIWR</sequence>
<evidence type="ECO:0000259" key="3">
    <source>
        <dbReference type="Pfam" id="PF23416"/>
    </source>
</evidence>
<keyword evidence="5" id="KW-1185">Reference proteome</keyword>
<proteinExistence type="predicted"/>
<feature type="domain" description="DUF7107" evidence="3">
    <location>
        <begin position="94"/>
        <end position="140"/>
    </location>
</feature>
<dbReference type="InterPro" id="IPR055531">
    <property type="entry name" value="DUF7107"/>
</dbReference>
<evidence type="ECO:0000256" key="1">
    <source>
        <dbReference type="SAM" id="MobiDB-lite"/>
    </source>
</evidence>
<name>A0ABR3KM86_TRISP</name>
<evidence type="ECO:0000313" key="4">
    <source>
        <dbReference type="EMBL" id="KAL1241498.1"/>
    </source>
</evidence>
<comment type="caution">
    <text evidence="4">The sequence shown here is derived from an EMBL/GenBank/DDBJ whole genome shotgun (WGS) entry which is preliminary data.</text>
</comment>
<dbReference type="Proteomes" id="UP001558632">
    <property type="component" value="Unassembled WGS sequence"/>
</dbReference>
<evidence type="ECO:0000256" key="2">
    <source>
        <dbReference type="SAM" id="SignalP"/>
    </source>
</evidence>
<feature type="chain" id="PRO_5045554810" evidence="2">
    <location>
        <begin position="20"/>
        <end position="432"/>
    </location>
</feature>
<accession>A0ABR3KM86</accession>
<feature type="domain" description="DUF7107" evidence="3">
    <location>
        <begin position="167"/>
        <end position="217"/>
    </location>
</feature>
<keyword evidence="2" id="KW-0732">Signal</keyword>
<dbReference type="EMBL" id="JBEUSY010000251">
    <property type="protein sequence ID" value="KAL1241498.1"/>
    <property type="molecule type" value="Genomic_DNA"/>
</dbReference>
<feature type="region of interest" description="Disordered" evidence="1">
    <location>
        <begin position="145"/>
        <end position="166"/>
    </location>
</feature>
<gene>
    <name evidence="4" type="ORF">TSPI_10297</name>
</gene>
<dbReference type="Pfam" id="PF23416">
    <property type="entry name" value="DUF7107"/>
    <property type="match status" value="2"/>
</dbReference>
<organism evidence="4 5">
    <name type="scientific">Trichinella spiralis</name>
    <name type="common">Trichina worm</name>
    <dbReference type="NCBI Taxonomy" id="6334"/>
    <lineage>
        <taxon>Eukaryota</taxon>
        <taxon>Metazoa</taxon>
        <taxon>Ecdysozoa</taxon>
        <taxon>Nematoda</taxon>
        <taxon>Enoplea</taxon>
        <taxon>Dorylaimia</taxon>
        <taxon>Trichinellida</taxon>
        <taxon>Trichinellidae</taxon>
        <taxon>Trichinella</taxon>
    </lineage>
</organism>
<reference evidence="4 5" key="1">
    <citation type="submission" date="2024-07" db="EMBL/GenBank/DDBJ databases">
        <title>Enhanced genomic and transcriptomic resources for Trichinella pseudospiralis and T. spiralis underpin the discovery of pronounced molecular differences between stages and species.</title>
        <authorList>
            <person name="Pasi K.K."/>
            <person name="La Rosa G."/>
            <person name="Gomez-Morales M.A."/>
            <person name="Tosini F."/>
            <person name="Sumanam S."/>
            <person name="Young N.D."/>
            <person name="Chang B.C."/>
            <person name="Robin G.B."/>
        </authorList>
    </citation>
    <scope>NUCLEOTIDE SEQUENCE [LARGE SCALE GENOMIC DNA]</scope>
    <source>
        <strain evidence="4">ISS534</strain>
    </source>
</reference>
<protein>
    <submittedName>
        <fullName evidence="4">SCO-spondin</fullName>
    </submittedName>
</protein>